<dbReference type="EMBL" id="UGSJ01000001">
    <property type="protein sequence ID" value="SUA89666.1"/>
    <property type="molecule type" value="Genomic_DNA"/>
</dbReference>
<dbReference type="Proteomes" id="UP000254589">
    <property type="component" value="Unassembled WGS sequence"/>
</dbReference>
<feature type="domain" description="HTH tetR-type" evidence="3">
    <location>
        <begin position="16"/>
        <end position="76"/>
    </location>
</feature>
<reference evidence="5 7" key="3">
    <citation type="submission" date="2018-06" db="EMBL/GenBank/DDBJ databases">
        <authorList>
            <consortium name="Pathogen Informatics"/>
            <person name="Doyle S."/>
        </authorList>
    </citation>
    <scope>NUCLEOTIDE SEQUENCE [LARGE SCALE GENOMIC DNA]</scope>
    <source>
        <strain evidence="5 7">NCTC13159</strain>
    </source>
</reference>
<evidence type="ECO:0000313" key="5">
    <source>
        <dbReference type="EMBL" id="SUA89666.1"/>
    </source>
</evidence>
<dbReference type="RefSeq" id="WP_072636976.1">
    <property type="nucleotide sequence ID" value="NZ_CP010310.2"/>
</dbReference>
<dbReference type="InterPro" id="IPR009057">
    <property type="entry name" value="Homeodomain-like_sf"/>
</dbReference>
<reference evidence="4" key="2">
    <citation type="submission" date="2016-11" db="EMBL/GenBank/DDBJ databases">
        <title>Complete Genome Sequencing of Pandoraea pulmonicola DSM 16583.</title>
        <authorList>
            <person name="Chan K.-G."/>
        </authorList>
    </citation>
    <scope>NUCLEOTIDE SEQUENCE</scope>
    <source>
        <strain evidence="4">DSM 16583</strain>
    </source>
</reference>
<proteinExistence type="predicted"/>
<dbReference type="InterPro" id="IPR001647">
    <property type="entry name" value="HTH_TetR"/>
</dbReference>
<evidence type="ECO:0000313" key="4">
    <source>
        <dbReference type="EMBL" id="APD13373.1"/>
    </source>
</evidence>
<dbReference type="PANTHER" id="PTHR30055:SF223">
    <property type="entry name" value="HTH-TYPE TRANSCRIPTIONAL REGULATOR UIDR"/>
    <property type="match status" value="1"/>
</dbReference>
<protein>
    <submittedName>
        <fullName evidence="4">TetR family transcriptional regulator</fullName>
    </submittedName>
    <submittedName>
        <fullName evidence="5">Transcriptional regulator BetI</fullName>
    </submittedName>
</protein>
<dbReference type="InterPro" id="IPR050109">
    <property type="entry name" value="HTH-type_TetR-like_transc_reg"/>
</dbReference>
<accession>A0AAJ4ZAE4</accession>
<organism evidence="5 7">
    <name type="scientific">Pandoraea pulmonicola</name>
    <dbReference type="NCBI Taxonomy" id="93221"/>
    <lineage>
        <taxon>Bacteria</taxon>
        <taxon>Pseudomonadati</taxon>
        <taxon>Pseudomonadota</taxon>
        <taxon>Betaproteobacteria</taxon>
        <taxon>Burkholderiales</taxon>
        <taxon>Burkholderiaceae</taxon>
        <taxon>Pandoraea</taxon>
    </lineage>
</organism>
<dbReference type="Proteomes" id="UP000035086">
    <property type="component" value="Chromosome"/>
</dbReference>
<evidence type="ECO:0000259" key="3">
    <source>
        <dbReference type="PROSITE" id="PS50977"/>
    </source>
</evidence>
<name>A0AAJ4ZAE4_PANPU</name>
<gene>
    <name evidence="5" type="ORF">NCTC13159_01134</name>
    <name evidence="4" type="ORF">RO07_15470</name>
</gene>
<evidence type="ECO:0000256" key="2">
    <source>
        <dbReference type="PROSITE-ProRule" id="PRU00335"/>
    </source>
</evidence>
<sequence length="216" mass="22911">MSPTTATPPRRRMPREARTRQLLDVAWTLVGDEGTDALTLGRLADQAGVTKPLVYDHFGTRNGLLAALYQDYDERQTAIFDRTVAAAEPTLRDKACAIASGYVACVLTQGREISGVLAALSGSAELAAVKRQYQERFIEKCAAVLAPFAGAHGVARSDMWAILGAADSVSDAAATGDIPQAQATRTLERIILAMITGDAETPAANAPSGKAQRRRA</sequence>
<dbReference type="GO" id="GO:0000976">
    <property type="term" value="F:transcription cis-regulatory region binding"/>
    <property type="evidence" value="ECO:0007669"/>
    <property type="project" value="TreeGrafter"/>
</dbReference>
<keyword evidence="6" id="KW-1185">Reference proteome</keyword>
<evidence type="ECO:0000313" key="6">
    <source>
        <dbReference type="Proteomes" id="UP000035086"/>
    </source>
</evidence>
<dbReference type="GO" id="GO:0003700">
    <property type="term" value="F:DNA-binding transcription factor activity"/>
    <property type="evidence" value="ECO:0007669"/>
    <property type="project" value="TreeGrafter"/>
</dbReference>
<feature type="DNA-binding region" description="H-T-H motif" evidence="2">
    <location>
        <begin position="39"/>
        <end position="58"/>
    </location>
</feature>
<dbReference type="EMBL" id="CP010310">
    <property type="protein sequence ID" value="APD13373.1"/>
    <property type="molecule type" value="Genomic_DNA"/>
</dbReference>
<dbReference type="PANTHER" id="PTHR30055">
    <property type="entry name" value="HTH-TYPE TRANSCRIPTIONAL REGULATOR RUTR"/>
    <property type="match status" value="1"/>
</dbReference>
<dbReference type="KEGG" id="ppul:RO07_15470"/>
<reference evidence="6" key="1">
    <citation type="submission" date="2014-12" db="EMBL/GenBank/DDBJ databases">
        <title>Complete Genome Sequencing of Pandoraea pulmonicola DSM 16583.</title>
        <authorList>
            <person name="Chan K.-G."/>
        </authorList>
    </citation>
    <scope>NUCLEOTIDE SEQUENCE [LARGE SCALE GENOMIC DNA]</scope>
    <source>
        <strain evidence="6">DSM 16583</strain>
    </source>
</reference>
<dbReference type="PRINTS" id="PR00455">
    <property type="entry name" value="HTHTETR"/>
</dbReference>
<dbReference type="Pfam" id="PF00440">
    <property type="entry name" value="TetR_N"/>
    <property type="match status" value="1"/>
</dbReference>
<evidence type="ECO:0000256" key="1">
    <source>
        <dbReference type="ARBA" id="ARBA00023125"/>
    </source>
</evidence>
<dbReference type="SUPFAM" id="SSF46689">
    <property type="entry name" value="Homeodomain-like"/>
    <property type="match status" value="1"/>
</dbReference>
<dbReference type="PROSITE" id="PS50977">
    <property type="entry name" value="HTH_TETR_2"/>
    <property type="match status" value="1"/>
</dbReference>
<evidence type="ECO:0000313" key="7">
    <source>
        <dbReference type="Proteomes" id="UP000254589"/>
    </source>
</evidence>
<dbReference type="AlphaFoldDB" id="A0AAJ4ZAE4"/>
<dbReference type="Gene3D" id="1.10.357.10">
    <property type="entry name" value="Tetracycline Repressor, domain 2"/>
    <property type="match status" value="1"/>
</dbReference>
<keyword evidence="1 2" id="KW-0238">DNA-binding</keyword>